<evidence type="ECO:0000313" key="1">
    <source>
        <dbReference type="EMBL" id="KAG6694688.1"/>
    </source>
</evidence>
<name>A0A922J627_CARIL</name>
<dbReference type="AlphaFoldDB" id="A0A922J627"/>
<reference evidence="1" key="1">
    <citation type="submission" date="2021-01" db="EMBL/GenBank/DDBJ databases">
        <authorList>
            <person name="Lovell J.T."/>
            <person name="Bentley N."/>
            <person name="Bhattarai G."/>
            <person name="Jenkins J.W."/>
            <person name="Sreedasyam A."/>
            <person name="Alarcon Y."/>
            <person name="Bock C."/>
            <person name="Boston L."/>
            <person name="Carlson J."/>
            <person name="Cervantes K."/>
            <person name="Clermont K."/>
            <person name="Krom N."/>
            <person name="Kubenka K."/>
            <person name="Mamidi S."/>
            <person name="Mattison C."/>
            <person name="Monteros M."/>
            <person name="Pisani C."/>
            <person name="Plott C."/>
            <person name="Rajasekar S."/>
            <person name="Rhein H.S."/>
            <person name="Rohla C."/>
            <person name="Song M."/>
            <person name="Hilaire R.S."/>
            <person name="Shu S."/>
            <person name="Wells L."/>
            <person name="Wang X."/>
            <person name="Webber J."/>
            <person name="Heerema R.J."/>
            <person name="Klein P."/>
            <person name="Conner P."/>
            <person name="Grauke L."/>
            <person name="Grimwood J."/>
            <person name="Schmutz J."/>
            <person name="Randall J.J."/>
        </authorList>
    </citation>
    <scope>NUCLEOTIDE SEQUENCE</scope>
    <source>
        <tissue evidence="1">Leaf</tissue>
    </source>
</reference>
<organism evidence="1 2">
    <name type="scientific">Carya illinoinensis</name>
    <name type="common">Pecan</name>
    <dbReference type="NCBI Taxonomy" id="32201"/>
    <lineage>
        <taxon>Eukaryota</taxon>
        <taxon>Viridiplantae</taxon>
        <taxon>Streptophyta</taxon>
        <taxon>Embryophyta</taxon>
        <taxon>Tracheophyta</taxon>
        <taxon>Spermatophyta</taxon>
        <taxon>Magnoliopsida</taxon>
        <taxon>eudicotyledons</taxon>
        <taxon>Gunneridae</taxon>
        <taxon>Pentapetalae</taxon>
        <taxon>rosids</taxon>
        <taxon>fabids</taxon>
        <taxon>Fagales</taxon>
        <taxon>Juglandaceae</taxon>
        <taxon>Carya</taxon>
    </lineage>
</organism>
<proteinExistence type="predicted"/>
<protein>
    <recommendedName>
        <fullName evidence="3">Reverse transcriptase zinc-binding domain-containing protein</fullName>
    </recommendedName>
</protein>
<dbReference type="EMBL" id="CM031833">
    <property type="protein sequence ID" value="KAG6694688.1"/>
    <property type="molecule type" value="Genomic_DNA"/>
</dbReference>
<comment type="caution">
    <text evidence="1">The sequence shown here is derived from an EMBL/GenBank/DDBJ whole genome shotgun (WGS) entry which is preliminary data.</text>
</comment>
<sequence>MRIIIADWCCMCKGAGESVEHLLLHCDTARSLWNEVFGRLDMAWVMPKTVEAALSCWASLRGRQPIKAIWKMIPLCIMWCLWQERNERTFEDQARSMEELRALFFRTLCSWAIAVDFNGMALHEFLVSIVPT</sequence>
<gene>
    <name evidence="1" type="ORF">I3842_09G061500</name>
</gene>
<accession>A0A922J627</accession>
<evidence type="ECO:0000313" key="2">
    <source>
        <dbReference type="Proteomes" id="UP000811246"/>
    </source>
</evidence>
<dbReference type="Proteomes" id="UP000811246">
    <property type="component" value="Chromosome 9"/>
</dbReference>
<evidence type="ECO:0008006" key="3">
    <source>
        <dbReference type="Google" id="ProtNLM"/>
    </source>
</evidence>